<sequence length="86" mass="9945">MAKKTNRPTVKATRTEDKPTTLKDLLRPEVLGKLQAQAAEMKASELSKAEEIRKQAEETRKAEQKKLDNNFEHLLEQSALDWHKFK</sequence>
<organism evidence="2 3">
    <name type="scientific">Paenibacillus shirakamiensis</name>
    <dbReference type="NCBI Taxonomy" id="1265935"/>
    <lineage>
        <taxon>Bacteria</taxon>
        <taxon>Bacillati</taxon>
        <taxon>Bacillota</taxon>
        <taxon>Bacilli</taxon>
        <taxon>Bacillales</taxon>
        <taxon>Paenibacillaceae</taxon>
        <taxon>Paenibacillus</taxon>
    </lineage>
</organism>
<evidence type="ECO:0000313" key="3">
    <source>
        <dbReference type="Proteomes" id="UP001519288"/>
    </source>
</evidence>
<evidence type="ECO:0000256" key="1">
    <source>
        <dbReference type="SAM" id="MobiDB-lite"/>
    </source>
</evidence>
<dbReference type="RefSeq" id="WP_342591612.1">
    <property type="nucleotide sequence ID" value="NZ_JAGGLD010000008.1"/>
</dbReference>
<reference evidence="2 3" key="1">
    <citation type="submission" date="2021-03" db="EMBL/GenBank/DDBJ databases">
        <title>Genomic Encyclopedia of Type Strains, Phase IV (KMG-IV): sequencing the most valuable type-strain genomes for metagenomic binning, comparative biology and taxonomic classification.</title>
        <authorList>
            <person name="Goeker M."/>
        </authorList>
    </citation>
    <scope>NUCLEOTIDE SEQUENCE [LARGE SCALE GENOMIC DNA]</scope>
    <source>
        <strain evidence="2 3">DSM 26806</strain>
    </source>
</reference>
<evidence type="ECO:0000313" key="2">
    <source>
        <dbReference type="EMBL" id="MBP2002423.1"/>
    </source>
</evidence>
<comment type="caution">
    <text evidence="2">The sequence shown here is derived from an EMBL/GenBank/DDBJ whole genome shotgun (WGS) entry which is preliminary data.</text>
</comment>
<feature type="region of interest" description="Disordered" evidence="1">
    <location>
        <begin position="1"/>
        <end position="22"/>
    </location>
</feature>
<name>A0ABS4JL43_9BACL</name>
<proteinExistence type="predicted"/>
<feature type="region of interest" description="Disordered" evidence="1">
    <location>
        <begin position="44"/>
        <end position="66"/>
    </location>
</feature>
<evidence type="ECO:0008006" key="4">
    <source>
        <dbReference type="Google" id="ProtNLM"/>
    </source>
</evidence>
<accession>A0ABS4JL43</accession>
<dbReference type="Pfam" id="PF13025">
    <property type="entry name" value="DUF3886"/>
    <property type="match status" value="1"/>
</dbReference>
<protein>
    <recommendedName>
        <fullName evidence="4">DUF3886 domain-containing protein</fullName>
    </recommendedName>
</protein>
<gene>
    <name evidence="2" type="ORF">J2Z69_003496</name>
</gene>
<dbReference type="InterPro" id="IPR024980">
    <property type="entry name" value="DUF3886"/>
</dbReference>
<feature type="compositionally biased region" description="Basic and acidic residues" evidence="1">
    <location>
        <begin position="13"/>
        <end position="22"/>
    </location>
</feature>
<keyword evidence="3" id="KW-1185">Reference proteome</keyword>
<dbReference type="Proteomes" id="UP001519288">
    <property type="component" value="Unassembled WGS sequence"/>
</dbReference>
<dbReference type="EMBL" id="JAGGLD010000008">
    <property type="protein sequence ID" value="MBP2002423.1"/>
    <property type="molecule type" value="Genomic_DNA"/>
</dbReference>